<dbReference type="InterPro" id="IPR011008">
    <property type="entry name" value="Dimeric_a/b-barrel"/>
</dbReference>
<protein>
    <submittedName>
        <fullName evidence="2">Muconolactone D-isomerase</fullName>
        <ecNumber evidence="2">5.3.3.4</ecNumber>
    </submittedName>
</protein>
<feature type="domain" description="Muconolactone isomerase" evidence="1">
    <location>
        <begin position="1"/>
        <end position="92"/>
    </location>
</feature>
<keyword evidence="3" id="KW-1185">Reference proteome</keyword>
<dbReference type="Pfam" id="PF02426">
    <property type="entry name" value="MIase"/>
    <property type="match status" value="1"/>
</dbReference>
<name>A0A840ST08_9RHOB</name>
<dbReference type="EMBL" id="JACHFM010000004">
    <property type="protein sequence ID" value="MBB5223738.1"/>
    <property type="molecule type" value="Genomic_DNA"/>
</dbReference>
<dbReference type="GO" id="GO:0016159">
    <property type="term" value="F:muconolactone delta-isomerase activity"/>
    <property type="evidence" value="ECO:0007669"/>
    <property type="project" value="UniProtKB-EC"/>
</dbReference>
<dbReference type="EC" id="5.3.3.4" evidence="2"/>
<reference evidence="2 3" key="1">
    <citation type="submission" date="2020-08" db="EMBL/GenBank/DDBJ databases">
        <title>Genomic Encyclopedia of Type Strains, Phase IV (KMG-IV): sequencing the most valuable type-strain genomes for metagenomic binning, comparative biology and taxonomic classification.</title>
        <authorList>
            <person name="Goeker M."/>
        </authorList>
    </citation>
    <scope>NUCLEOTIDE SEQUENCE [LARGE SCALE GENOMIC DNA]</scope>
    <source>
        <strain evidence="2 3">DSM 101730</strain>
    </source>
</reference>
<organism evidence="2 3">
    <name type="scientific">Amaricoccus macauensis</name>
    <dbReference type="NCBI Taxonomy" id="57001"/>
    <lineage>
        <taxon>Bacteria</taxon>
        <taxon>Pseudomonadati</taxon>
        <taxon>Pseudomonadota</taxon>
        <taxon>Alphaproteobacteria</taxon>
        <taxon>Rhodobacterales</taxon>
        <taxon>Paracoccaceae</taxon>
        <taxon>Amaricoccus</taxon>
    </lineage>
</organism>
<evidence type="ECO:0000313" key="2">
    <source>
        <dbReference type="EMBL" id="MBB5223738.1"/>
    </source>
</evidence>
<gene>
    <name evidence="2" type="ORF">HNP73_003692</name>
</gene>
<sequence>MLYHLEFTVGYGADMSQQDLFDIWQEEAGVAIGAKEAGVVVDLWKVVGERRVIVIIDIDSPNTLDQILFDLPIMKRMGQYVTIKTTPIRRYEDFAEDVKARLKS</sequence>
<dbReference type="InterPro" id="IPR026029">
    <property type="entry name" value="MLI_dom"/>
</dbReference>
<dbReference type="SUPFAM" id="SSF54909">
    <property type="entry name" value="Dimeric alpha+beta barrel"/>
    <property type="match status" value="1"/>
</dbReference>
<dbReference type="RefSeq" id="WP_184153217.1">
    <property type="nucleotide sequence ID" value="NZ_JACHFM010000004.1"/>
</dbReference>
<dbReference type="Proteomes" id="UP000549457">
    <property type="component" value="Unassembled WGS sequence"/>
</dbReference>
<accession>A0A840ST08</accession>
<keyword evidence="2" id="KW-0413">Isomerase</keyword>
<dbReference type="AlphaFoldDB" id="A0A840ST08"/>
<dbReference type="Gene3D" id="3.30.70.1060">
    <property type="entry name" value="Dimeric alpha+beta barrel"/>
    <property type="match status" value="1"/>
</dbReference>
<proteinExistence type="predicted"/>
<evidence type="ECO:0000313" key="3">
    <source>
        <dbReference type="Proteomes" id="UP000549457"/>
    </source>
</evidence>
<comment type="caution">
    <text evidence="2">The sequence shown here is derived from an EMBL/GenBank/DDBJ whole genome shotgun (WGS) entry which is preliminary data.</text>
</comment>
<evidence type="ECO:0000259" key="1">
    <source>
        <dbReference type="Pfam" id="PF02426"/>
    </source>
</evidence>